<dbReference type="Proteomes" id="UP001302349">
    <property type="component" value="Chromosome"/>
</dbReference>
<dbReference type="EMBL" id="CP136051">
    <property type="protein sequence ID" value="WOK04185.1"/>
    <property type="molecule type" value="Genomic_DNA"/>
</dbReference>
<keyword evidence="1" id="KW-0472">Membrane</keyword>
<dbReference type="InterPro" id="IPR024623">
    <property type="entry name" value="YtxH"/>
</dbReference>
<keyword evidence="1" id="KW-1133">Transmembrane helix</keyword>
<sequence length="94" mass="9952">MNSGKILVGILASLAAGAAIGVLFAPEKGTLTRKKISDKKDEFSSELEEKFNLLVTGVTEKYDKVSNEVKALAKAGTEKTEQLLKDAAANGVKL</sequence>
<evidence type="ECO:0000313" key="2">
    <source>
        <dbReference type="EMBL" id="WOK04185.1"/>
    </source>
</evidence>
<evidence type="ECO:0000256" key="1">
    <source>
        <dbReference type="SAM" id="Phobius"/>
    </source>
</evidence>
<reference evidence="2 3" key="1">
    <citation type="journal article" date="2023" name="Microbiol. Resour. Announc.">
        <title>Complete Genome Sequence of Imperialibacter roseus strain P4T.</title>
        <authorList>
            <person name="Tizabi D.R."/>
            <person name="Bachvaroff T."/>
            <person name="Hill R.T."/>
        </authorList>
    </citation>
    <scope>NUCLEOTIDE SEQUENCE [LARGE SCALE GENOMIC DNA]</scope>
    <source>
        <strain evidence="2 3">P4T</strain>
    </source>
</reference>
<name>A0ABZ0IGM3_9BACT</name>
<dbReference type="RefSeq" id="WP_317487002.1">
    <property type="nucleotide sequence ID" value="NZ_CP136051.1"/>
</dbReference>
<dbReference type="Pfam" id="PF12732">
    <property type="entry name" value="YtxH"/>
    <property type="match status" value="1"/>
</dbReference>
<feature type="transmembrane region" description="Helical" evidence="1">
    <location>
        <begin position="6"/>
        <end position="25"/>
    </location>
</feature>
<evidence type="ECO:0000313" key="3">
    <source>
        <dbReference type="Proteomes" id="UP001302349"/>
    </source>
</evidence>
<gene>
    <name evidence="2" type="ORF">RT717_13985</name>
</gene>
<keyword evidence="3" id="KW-1185">Reference proteome</keyword>
<keyword evidence="1" id="KW-0812">Transmembrane</keyword>
<organism evidence="2 3">
    <name type="scientific">Imperialibacter roseus</name>
    <dbReference type="NCBI Taxonomy" id="1324217"/>
    <lineage>
        <taxon>Bacteria</taxon>
        <taxon>Pseudomonadati</taxon>
        <taxon>Bacteroidota</taxon>
        <taxon>Cytophagia</taxon>
        <taxon>Cytophagales</taxon>
        <taxon>Flammeovirgaceae</taxon>
        <taxon>Imperialibacter</taxon>
    </lineage>
</organism>
<accession>A0ABZ0IGM3</accession>
<protein>
    <submittedName>
        <fullName evidence="2">YtxH domain-containing protein</fullName>
    </submittedName>
</protein>
<proteinExistence type="predicted"/>